<evidence type="ECO:0000256" key="1">
    <source>
        <dbReference type="SAM" id="Phobius"/>
    </source>
</evidence>
<organism evidence="2 3">
    <name type="scientific">Cirrhinus mrigala</name>
    <name type="common">Mrigala</name>
    <dbReference type="NCBI Taxonomy" id="683832"/>
    <lineage>
        <taxon>Eukaryota</taxon>
        <taxon>Metazoa</taxon>
        <taxon>Chordata</taxon>
        <taxon>Craniata</taxon>
        <taxon>Vertebrata</taxon>
        <taxon>Euteleostomi</taxon>
        <taxon>Actinopterygii</taxon>
        <taxon>Neopterygii</taxon>
        <taxon>Teleostei</taxon>
        <taxon>Ostariophysi</taxon>
        <taxon>Cypriniformes</taxon>
        <taxon>Cyprinidae</taxon>
        <taxon>Labeoninae</taxon>
        <taxon>Labeonini</taxon>
        <taxon>Cirrhinus</taxon>
    </lineage>
</organism>
<keyword evidence="3" id="KW-1185">Reference proteome</keyword>
<gene>
    <name evidence="2" type="ORF">M9458_005662</name>
</gene>
<proteinExistence type="predicted"/>
<protein>
    <submittedName>
        <fullName evidence="2">Uncharacterized protein</fullName>
    </submittedName>
</protein>
<dbReference type="AlphaFoldDB" id="A0ABD0RF03"/>
<keyword evidence="1" id="KW-0812">Transmembrane</keyword>
<keyword evidence="1" id="KW-0472">Membrane</keyword>
<keyword evidence="1" id="KW-1133">Transmembrane helix</keyword>
<name>A0ABD0RF03_CIRMR</name>
<accession>A0ABD0RF03</accession>
<feature type="transmembrane region" description="Helical" evidence="1">
    <location>
        <begin position="21"/>
        <end position="39"/>
    </location>
</feature>
<dbReference type="EMBL" id="JAMKFB020000003">
    <property type="protein sequence ID" value="KAL0197122.1"/>
    <property type="molecule type" value="Genomic_DNA"/>
</dbReference>
<evidence type="ECO:0000313" key="2">
    <source>
        <dbReference type="EMBL" id="KAL0197122.1"/>
    </source>
</evidence>
<dbReference type="Proteomes" id="UP001529510">
    <property type="component" value="Unassembled WGS sequence"/>
</dbReference>
<sequence>MEKLRTQAEQMCTRLGRFRMPFAWTAIHLLNIVSSVGGLDRSDSDSDTGINQSQHI</sequence>
<reference evidence="2 3" key="1">
    <citation type="submission" date="2024-05" db="EMBL/GenBank/DDBJ databases">
        <title>Genome sequencing and assembly of Indian major carp, Cirrhinus mrigala (Hamilton, 1822).</title>
        <authorList>
            <person name="Mohindra V."/>
            <person name="Chowdhury L.M."/>
            <person name="Lal K."/>
            <person name="Jena J.K."/>
        </authorList>
    </citation>
    <scope>NUCLEOTIDE SEQUENCE [LARGE SCALE GENOMIC DNA]</scope>
    <source>
        <strain evidence="2">CM1030</strain>
        <tissue evidence="2">Blood</tissue>
    </source>
</reference>
<comment type="caution">
    <text evidence="2">The sequence shown here is derived from an EMBL/GenBank/DDBJ whole genome shotgun (WGS) entry which is preliminary data.</text>
</comment>
<evidence type="ECO:0000313" key="3">
    <source>
        <dbReference type="Proteomes" id="UP001529510"/>
    </source>
</evidence>